<name>A0A2T9Y5P8_9FUNG</name>
<dbReference type="AlphaFoldDB" id="A0A2T9Y5P8"/>
<dbReference type="Gene3D" id="1.25.40.10">
    <property type="entry name" value="Tetratricopeptide repeat domain"/>
    <property type="match status" value="1"/>
</dbReference>
<reference evidence="3 4" key="1">
    <citation type="journal article" date="2018" name="MBio">
        <title>Comparative Genomics Reveals the Core Gene Toolbox for the Fungus-Insect Symbiosis.</title>
        <authorList>
            <person name="Wang Y."/>
            <person name="Stata M."/>
            <person name="Wang W."/>
            <person name="Stajich J.E."/>
            <person name="White M.M."/>
            <person name="Moncalvo J.M."/>
        </authorList>
    </citation>
    <scope>NUCLEOTIDE SEQUENCE [LARGE SCALE GENOMIC DNA]</scope>
    <source>
        <strain evidence="3 4">SWE-8-4</strain>
    </source>
</reference>
<dbReference type="InterPro" id="IPR044623">
    <property type="entry name" value="HRD3"/>
</dbReference>
<dbReference type="SUPFAM" id="SSF81901">
    <property type="entry name" value="HCP-like"/>
    <property type="match status" value="1"/>
</dbReference>
<dbReference type="PANTHER" id="PTHR45084:SF1">
    <property type="entry name" value="ERAD-ASSOCIATED E3 UBIQUITIN-PROTEIN LIGASE COMPONENT HRD3A-RELATED"/>
    <property type="match status" value="1"/>
</dbReference>
<feature type="compositionally biased region" description="Low complexity" evidence="1">
    <location>
        <begin position="299"/>
        <end position="324"/>
    </location>
</feature>
<comment type="caution">
    <text evidence="3">The sequence shown here is derived from an EMBL/GenBank/DDBJ whole genome shotgun (WGS) entry which is preliminary data.</text>
</comment>
<sequence>MEHNALESSIVAYIISAELGYKMGVSNAAFLLERYHKRMTNFEYSNILNVLEINNYLNLTAAYWIRAANMGIPDARLKQGDIYYYGKGIKQDKKKAFAAYMLAVDLEKSSMAMWNLGYMYEFGIGVKRDFHLAKRWYDDSASNFKQGILASTLSVVRLAVSYYTAMFFGEDVGKGPLFMAPTPKNGGKNQDVDTDSGLVSEKKNEYAVFENKEYDGNANFNQDVKYGARKQNTGLKSKLFLSDFHIIVALCLLLGYLVIIRRRRVPQQPNAQEPTPRHPTTQPLDLQQHNPNQANLQGSNSQQPNTQQINSQQHNSQQSTQQIHPKPSDHGITSLAQNLN</sequence>
<protein>
    <submittedName>
        <fullName evidence="3">Uncharacterized protein</fullName>
    </submittedName>
</protein>
<dbReference type="OrthoDB" id="27934at2759"/>
<keyword evidence="4" id="KW-1185">Reference proteome</keyword>
<organism evidence="3 4">
    <name type="scientific">Smittium simulii</name>
    <dbReference type="NCBI Taxonomy" id="133385"/>
    <lineage>
        <taxon>Eukaryota</taxon>
        <taxon>Fungi</taxon>
        <taxon>Fungi incertae sedis</taxon>
        <taxon>Zoopagomycota</taxon>
        <taxon>Kickxellomycotina</taxon>
        <taxon>Harpellomycetes</taxon>
        <taxon>Harpellales</taxon>
        <taxon>Legeriomycetaceae</taxon>
        <taxon>Smittium</taxon>
    </lineage>
</organism>
<dbReference type="InterPro" id="IPR006597">
    <property type="entry name" value="Sel1-like"/>
</dbReference>
<dbReference type="GO" id="GO:0036503">
    <property type="term" value="P:ERAD pathway"/>
    <property type="evidence" value="ECO:0007669"/>
    <property type="project" value="InterPro"/>
</dbReference>
<proteinExistence type="predicted"/>
<accession>A0A2T9Y5P8</accession>
<dbReference type="EMBL" id="MBFR01000468">
    <property type="protein sequence ID" value="PVU87635.1"/>
    <property type="molecule type" value="Genomic_DNA"/>
</dbReference>
<gene>
    <name evidence="3" type="ORF">BB561_006246</name>
</gene>
<dbReference type="PANTHER" id="PTHR45084">
    <property type="entry name" value="ERAD-ASSOCIATED E3 UBIQUITIN-PROTEIN LIGASE COMPONENT HRD3A-RELATED"/>
    <property type="match status" value="1"/>
</dbReference>
<dbReference type="STRING" id="133385.A0A2T9Y5P8"/>
<keyword evidence="2" id="KW-1133">Transmembrane helix</keyword>
<evidence type="ECO:0000313" key="4">
    <source>
        <dbReference type="Proteomes" id="UP000245383"/>
    </source>
</evidence>
<dbReference type="InterPro" id="IPR011990">
    <property type="entry name" value="TPR-like_helical_dom_sf"/>
</dbReference>
<dbReference type="Proteomes" id="UP000245383">
    <property type="component" value="Unassembled WGS sequence"/>
</dbReference>
<dbReference type="Pfam" id="PF08238">
    <property type="entry name" value="Sel1"/>
    <property type="match status" value="2"/>
</dbReference>
<keyword evidence="2" id="KW-0472">Membrane</keyword>
<evidence type="ECO:0000256" key="2">
    <source>
        <dbReference type="SAM" id="Phobius"/>
    </source>
</evidence>
<keyword evidence="2" id="KW-0812">Transmembrane</keyword>
<evidence type="ECO:0000313" key="3">
    <source>
        <dbReference type="EMBL" id="PVU87635.1"/>
    </source>
</evidence>
<dbReference type="SMART" id="SM00671">
    <property type="entry name" value="SEL1"/>
    <property type="match status" value="2"/>
</dbReference>
<feature type="transmembrane region" description="Helical" evidence="2">
    <location>
        <begin position="239"/>
        <end position="259"/>
    </location>
</feature>
<feature type="compositionally biased region" description="Polar residues" evidence="1">
    <location>
        <begin position="267"/>
        <end position="298"/>
    </location>
</feature>
<feature type="region of interest" description="Disordered" evidence="1">
    <location>
        <begin position="267"/>
        <end position="340"/>
    </location>
</feature>
<evidence type="ECO:0000256" key="1">
    <source>
        <dbReference type="SAM" id="MobiDB-lite"/>
    </source>
</evidence>